<dbReference type="InParanoid" id="W7WX27"/>
<dbReference type="AlphaFoldDB" id="W7WX27"/>
<dbReference type="EMBL" id="GG662308">
    <property type="protein sequence ID" value="EWS71350.1"/>
    <property type="molecule type" value="Genomic_DNA"/>
</dbReference>
<proteinExistence type="predicted"/>
<dbReference type="KEGG" id="tet:TTHERM_000670869"/>
<gene>
    <name evidence="2" type="ORF">TTHERM_000670869</name>
</gene>
<reference evidence="3" key="1">
    <citation type="journal article" date="2006" name="PLoS Biol.">
        <title>Macronuclear genome sequence of the ciliate Tetrahymena thermophila, a model eukaryote.</title>
        <authorList>
            <person name="Eisen J.A."/>
            <person name="Coyne R.S."/>
            <person name="Wu M."/>
            <person name="Wu D."/>
            <person name="Thiagarajan M."/>
            <person name="Wortman J.R."/>
            <person name="Badger J.H."/>
            <person name="Ren Q."/>
            <person name="Amedeo P."/>
            <person name="Jones K.M."/>
            <person name="Tallon L.J."/>
            <person name="Delcher A.L."/>
            <person name="Salzberg S.L."/>
            <person name="Silva J.C."/>
            <person name="Haas B.J."/>
            <person name="Majoros W.H."/>
            <person name="Farzad M."/>
            <person name="Carlton J.M."/>
            <person name="Smith R.K. Jr."/>
            <person name="Garg J."/>
            <person name="Pearlman R.E."/>
            <person name="Karrer K.M."/>
            <person name="Sun L."/>
            <person name="Manning G."/>
            <person name="Elde N.C."/>
            <person name="Turkewitz A.P."/>
            <person name="Asai D.J."/>
            <person name="Wilkes D.E."/>
            <person name="Wang Y."/>
            <person name="Cai H."/>
            <person name="Collins K."/>
            <person name="Stewart B.A."/>
            <person name="Lee S.R."/>
            <person name="Wilamowska K."/>
            <person name="Weinberg Z."/>
            <person name="Ruzzo W.L."/>
            <person name="Wloga D."/>
            <person name="Gaertig J."/>
            <person name="Frankel J."/>
            <person name="Tsao C.-C."/>
            <person name="Gorovsky M.A."/>
            <person name="Keeling P.J."/>
            <person name="Waller R.F."/>
            <person name="Patron N.J."/>
            <person name="Cherry J.M."/>
            <person name="Stover N.A."/>
            <person name="Krieger C.J."/>
            <person name="del Toro C."/>
            <person name="Ryder H.F."/>
            <person name="Williamson S.C."/>
            <person name="Barbeau R.A."/>
            <person name="Hamilton E.P."/>
            <person name="Orias E."/>
        </authorList>
    </citation>
    <scope>NUCLEOTIDE SEQUENCE [LARGE SCALE GENOMIC DNA]</scope>
    <source>
        <strain evidence="3">SB210</strain>
    </source>
</reference>
<evidence type="ECO:0000313" key="2">
    <source>
        <dbReference type="EMBL" id="EWS71350.1"/>
    </source>
</evidence>
<evidence type="ECO:0000313" key="3">
    <source>
        <dbReference type="Proteomes" id="UP000009168"/>
    </source>
</evidence>
<feature type="transmembrane region" description="Helical" evidence="1">
    <location>
        <begin position="6"/>
        <end position="28"/>
    </location>
</feature>
<protein>
    <submittedName>
        <fullName evidence="2">Transmembrane protein, putative</fullName>
    </submittedName>
</protein>
<keyword evidence="1 2" id="KW-0812">Transmembrane</keyword>
<dbReference type="GeneID" id="24440126"/>
<keyword evidence="3" id="KW-1185">Reference proteome</keyword>
<evidence type="ECO:0000256" key="1">
    <source>
        <dbReference type="SAM" id="Phobius"/>
    </source>
</evidence>
<dbReference type="Proteomes" id="UP000009168">
    <property type="component" value="Unassembled WGS sequence"/>
</dbReference>
<dbReference type="RefSeq" id="XP_012656124.1">
    <property type="nucleotide sequence ID" value="XM_012800670.1"/>
</dbReference>
<accession>W7WX27</accession>
<keyword evidence="1" id="KW-0472">Membrane</keyword>
<sequence length="138" mass="16553">MKVGFLIQIFQVVLDIAIDGFFVSYYAVIYLRILIQVQDIQIYRFQSAGRIKPINTQYFQLNQEFLKSKLQQIYLLTVSIKFFYFVQNINQLLEKFNSRQVTLLKYCSYSLEFFQLFTMVFLHSEILQLIRSKLSQMV</sequence>
<name>W7WX27_TETTS</name>
<organism evidence="2 3">
    <name type="scientific">Tetrahymena thermophila (strain SB210)</name>
    <dbReference type="NCBI Taxonomy" id="312017"/>
    <lineage>
        <taxon>Eukaryota</taxon>
        <taxon>Sar</taxon>
        <taxon>Alveolata</taxon>
        <taxon>Ciliophora</taxon>
        <taxon>Intramacronucleata</taxon>
        <taxon>Oligohymenophorea</taxon>
        <taxon>Hymenostomatida</taxon>
        <taxon>Tetrahymenina</taxon>
        <taxon>Tetrahymenidae</taxon>
        <taxon>Tetrahymena</taxon>
    </lineage>
</organism>
<keyword evidence="1" id="KW-1133">Transmembrane helix</keyword>